<dbReference type="Proteomes" id="UP000823849">
    <property type="component" value="Unassembled WGS sequence"/>
</dbReference>
<reference evidence="1" key="1">
    <citation type="journal article" date="2021" name="PeerJ">
        <title>Extensive microbial diversity within the chicken gut microbiome revealed by metagenomics and culture.</title>
        <authorList>
            <person name="Gilroy R."/>
            <person name="Ravi A."/>
            <person name="Getino M."/>
            <person name="Pursley I."/>
            <person name="Horton D.L."/>
            <person name="Alikhan N.F."/>
            <person name="Baker D."/>
            <person name="Gharbi K."/>
            <person name="Hall N."/>
            <person name="Watson M."/>
            <person name="Adriaenssens E.M."/>
            <person name="Foster-Nyarko E."/>
            <person name="Jarju S."/>
            <person name="Secka A."/>
            <person name="Antonio M."/>
            <person name="Oren A."/>
            <person name="Chaudhuri R.R."/>
            <person name="La Ragione R."/>
            <person name="Hildebrand F."/>
            <person name="Pallen M.J."/>
        </authorList>
    </citation>
    <scope>NUCLEOTIDE SEQUENCE</scope>
    <source>
        <strain evidence="1">CHK185-5351</strain>
    </source>
</reference>
<reference evidence="1" key="2">
    <citation type="submission" date="2021-04" db="EMBL/GenBank/DDBJ databases">
        <authorList>
            <person name="Gilroy R."/>
        </authorList>
    </citation>
    <scope>NUCLEOTIDE SEQUENCE</scope>
    <source>
        <strain evidence="1">CHK185-5351</strain>
    </source>
</reference>
<name>A0A9D2NB24_9FIRM</name>
<accession>A0A9D2NB24</accession>
<gene>
    <name evidence="1" type="ORF">H9705_06095</name>
</gene>
<protein>
    <submittedName>
        <fullName evidence="1">Uncharacterized protein</fullName>
    </submittedName>
</protein>
<dbReference type="EMBL" id="DWWU01000025">
    <property type="protein sequence ID" value="HJC15384.1"/>
    <property type="molecule type" value="Genomic_DNA"/>
</dbReference>
<sequence length="112" mass="13025">MTGEIADQIRYSEKTTLSEFIRMLNSLRDEEHVKCLTFQSLIKHLVEEGCLAEDAAGEDGKTRRTITPKGIVFGIFSEKRFNQSGDEYEVIYYGEKAQRQLVKKMLNEWKEE</sequence>
<evidence type="ECO:0000313" key="1">
    <source>
        <dbReference type="EMBL" id="HJC15384.1"/>
    </source>
</evidence>
<evidence type="ECO:0000313" key="2">
    <source>
        <dbReference type="Proteomes" id="UP000823849"/>
    </source>
</evidence>
<organism evidence="1 2">
    <name type="scientific">Candidatus Fusicatenibacter intestinigallinarum</name>
    <dbReference type="NCBI Taxonomy" id="2838598"/>
    <lineage>
        <taxon>Bacteria</taxon>
        <taxon>Bacillati</taxon>
        <taxon>Bacillota</taxon>
        <taxon>Clostridia</taxon>
        <taxon>Lachnospirales</taxon>
        <taxon>Lachnospiraceae</taxon>
        <taxon>Fusicatenibacter</taxon>
    </lineage>
</organism>
<dbReference type="AlphaFoldDB" id="A0A9D2NB24"/>
<comment type="caution">
    <text evidence="1">The sequence shown here is derived from an EMBL/GenBank/DDBJ whole genome shotgun (WGS) entry which is preliminary data.</text>
</comment>
<proteinExistence type="predicted"/>